<dbReference type="Gene3D" id="3.80.10.10">
    <property type="entry name" value="Ribonuclease Inhibitor"/>
    <property type="match status" value="1"/>
</dbReference>
<keyword evidence="2" id="KW-1185">Reference proteome</keyword>
<dbReference type="OrthoDB" id="696249at2759"/>
<protein>
    <recommendedName>
        <fullName evidence="3">Leucine-rich repeat-containing N-terminal plant-type domain-containing protein</fullName>
    </recommendedName>
</protein>
<dbReference type="SUPFAM" id="SSF52058">
    <property type="entry name" value="L domain-like"/>
    <property type="match status" value="1"/>
</dbReference>
<sequence>MVVAPVHRKEKTEISLPNAGIHGRLGELNFSALPFLTHMDLSLNSLHSEIPPAIASLSRLSYLDLVGYFLHGHIFPVR</sequence>
<organism evidence="1 2">
    <name type="scientific">Panicum hallii var. hallii</name>
    <dbReference type="NCBI Taxonomy" id="1504633"/>
    <lineage>
        <taxon>Eukaryota</taxon>
        <taxon>Viridiplantae</taxon>
        <taxon>Streptophyta</taxon>
        <taxon>Embryophyta</taxon>
        <taxon>Tracheophyta</taxon>
        <taxon>Spermatophyta</taxon>
        <taxon>Magnoliopsida</taxon>
        <taxon>Liliopsida</taxon>
        <taxon>Poales</taxon>
        <taxon>Poaceae</taxon>
        <taxon>PACMAD clade</taxon>
        <taxon>Panicoideae</taxon>
        <taxon>Panicodae</taxon>
        <taxon>Paniceae</taxon>
        <taxon>Panicinae</taxon>
        <taxon>Panicum</taxon>
        <taxon>Panicum sect. Panicum</taxon>
    </lineage>
</organism>
<name>A0A2T7A9S6_9POAL</name>
<dbReference type="Proteomes" id="UP000244336">
    <property type="component" value="Unassembled WGS sequence"/>
</dbReference>
<proteinExistence type="predicted"/>
<evidence type="ECO:0000313" key="1">
    <source>
        <dbReference type="EMBL" id="PUV26697.1"/>
    </source>
</evidence>
<evidence type="ECO:0000313" key="2">
    <source>
        <dbReference type="Proteomes" id="UP000244336"/>
    </source>
</evidence>
<dbReference type="EMBL" id="KZ793514">
    <property type="protein sequence ID" value="PUV26697.1"/>
    <property type="molecule type" value="Genomic_DNA"/>
</dbReference>
<evidence type="ECO:0008006" key="3">
    <source>
        <dbReference type="Google" id="ProtNLM"/>
    </source>
</evidence>
<dbReference type="AlphaFoldDB" id="A0A2T7A9S6"/>
<gene>
    <name evidence="1" type="ORF">GQ55_J001100</name>
</gene>
<dbReference type="InterPro" id="IPR032675">
    <property type="entry name" value="LRR_dom_sf"/>
</dbReference>
<dbReference type="Gramene" id="PUV26697">
    <property type="protein sequence ID" value="PUV26697"/>
    <property type="gene ID" value="GQ55_J001100"/>
</dbReference>
<accession>A0A2T7A9S6</accession>
<dbReference type="STRING" id="1504633.A0A2T7A9S6"/>
<reference evidence="1 2" key="1">
    <citation type="submission" date="2018-04" db="EMBL/GenBank/DDBJ databases">
        <title>WGS assembly of Panicum hallii var. hallii HAL2.</title>
        <authorList>
            <person name="Lovell J."/>
            <person name="Jenkins J."/>
            <person name="Lowry D."/>
            <person name="Mamidi S."/>
            <person name="Sreedasyam A."/>
            <person name="Weng X."/>
            <person name="Barry K."/>
            <person name="Bonette J."/>
            <person name="Campitelli B."/>
            <person name="Daum C."/>
            <person name="Gordon S."/>
            <person name="Gould B."/>
            <person name="Lipzen A."/>
            <person name="MacQueen A."/>
            <person name="Palacio-Mejia J."/>
            <person name="Plott C."/>
            <person name="Shakirov E."/>
            <person name="Shu S."/>
            <person name="Yoshinaga Y."/>
            <person name="Zane M."/>
            <person name="Rokhsar D."/>
            <person name="Grimwood J."/>
            <person name="Schmutz J."/>
            <person name="Juenger T."/>
        </authorList>
    </citation>
    <scope>NUCLEOTIDE SEQUENCE [LARGE SCALE GENOMIC DNA]</scope>
    <source>
        <strain evidence="2">cv. HAL2</strain>
    </source>
</reference>